<dbReference type="GO" id="GO:0008233">
    <property type="term" value="F:peptidase activity"/>
    <property type="evidence" value="ECO:0007669"/>
    <property type="project" value="UniProtKB-KW"/>
</dbReference>
<reference evidence="6" key="1">
    <citation type="journal article" date="2019" name="Int. J. Syst. Evol. Microbiol.">
        <title>The Global Catalogue of Microorganisms (GCM) 10K type strain sequencing project: providing services to taxonomists for standard genome sequencing and annotation.</title>
        <authorList>
            <consortium name="The Broad Institute Genomics Platform"/>
            <consortium name="The Broad Institute Genome Sequencing Center for Infectious Disease"/>
            <person name="Wu L."/>
            <person name="Ma J."/>
        </authorList>
    </citation>
    <scope>NUCLEOTIDE SEQUENCE [LARGE SCALE GENOMIC DNA]</scope>
    <source>
        <strain evidence="6">KCTC 42182</strain>
    </source>
</reference>
<evidence type="ECO:0000256" key="2">
    <source>
        <dbReference type="ARBA" id="ARBA00022801"/>
    </source>
</evidence>
<dbReference type="RefSeq" id="WP_379724068.1">
    <property type="nucleotide sequence ID" value="NZ_JBHRYJ010000001.1"/>
</dbReference>
<name>A0ABV7VF70_9PROT</name>
<protein>
    <submittedName>
        <fullName evidence="5">YopT-type cysteine protease domain-containing protein</fullName>
    </submittedName>
</protein>
<keyword evidence="3" id="KW-0788">Thiol protease</keyword>
<evidence type="ECO:0000259" key="4">
    <source>
        <dbReference type="Pfam" id="PF03543"/>
    </source>
</evidence>
<keyword evidence="2" id="KW-0378">Hydrolase</keyword>
<evidence type="ECO:0000313" key="6">
    <source>
        <dbReference type="Proteomes" id="UP001595711"/>
    </source>
</evidence>
<feature type="domain" description="Peptidase C58 YopT-type" evidence="4">
    <location>
        <begin position="25"/>
        <end position="174"/>
    </location>
</feature>
<dbReference type="InterPro" id="IPR038765">
    <property type="entry name" value="Papain-like_cys_pep_sf"/>
</dbReference>
<evidence type="ECO:0000256" key="3">
    <source>
        <dbReference type="ARBA" id="ARBA00022807"/>
    </source>
</evidence>
<evidence type="ECO:0000313" key="5">
    <source>
        <dbReference type="EMBL" id="MFC3675456.1"/>
    </source>
</evidence>
<keyword evidence="1 5" id="KW-0645">Protease</keyword>
<dbReference type="Proteomes" id="UP001595711">
    <property type="component" value="Unassembled WGS sequence"/>
</dbReference>
<proteinExistence type="predicted"/>
<dbReference type="SUPFAM" id="SSF54001">
    <property type="entry name" value="Cysteine proteinases"/>
    <property type="match status" value="1"/>
</dbReference>
<sequence>MAINDYVDPMDRGSQKLILDLVGNEKTSQGICRMLSVNWVIDCAQPGASAPNVIWHEMKAKGPVYFKQIGQQQIGYSEHLNDDGWYQSMVDCVELGSRKARHVKSMAPNDSATTAPNLTGRITAALAASTTTPHLCLIRFNCTGGGHCIGAADSGGKIYIFDPNFGVMIIDPAKHQTLGAAVQDLFAAYQITVANVVALT</sequence>
<gene>
    <name evidence="5" type="ORF">ACFOOQ_07875</name>
</gene>
<organism evidence="5 6">
    <name type="scientific">Ferrovibrio xuzhouensis</name>
    <dbReference type="NCBI Taxonomy" id="1576914"/>
    <lineage>
        <taxon>Bacteria</taxon>
        <taxon>Pseudomonadati</taxon>
        <taxon>Pseudomonadota</taxon>
        <taxon>Alphaproteobacteria</taxon>
        <taxon>Rhodospirillales</taxon>
        <taxon>Rhodospirillaceae</taxon>
        <taxon>Ferrovibrio</taxon>
    </lineage>
</organism>
<evidence type="ECO:0000256" key="1">
    <source>
        <dbReference type="ARBA" id="ARBA00022670"/>
    </source>
</evidence>
<comment type="caution">
    <text evidence="5">The sequence shown here is derived from an EMBL/GenBank/DDBJ whole genome shotgun (WGS) entry which is preliminary data.</text>
</comment>
<keyword evidence="6" id="KW-1185">Reference proteome</keyword>
<dbReference type="Pfam" id="PF03543">
    <property type="entry name" value="Peptidase_C58"/>
    <property type="match status" value="1"/>
</dbReference>
<dbReference type="EMBL" id="JBHRYJ010000001">
    <property type="protein sequence ID" value="MFC3675456.1"/>
    <property type="molecule type" value="Genomic_DNA"/>
</dbReference>
<dbReference type="InterPro" id="IPR006473">
    <property type="entry name" value="Peptidase_C58_Yopt"/>
</dbReference>
<dbReference type="Gene3D" id="3.90.70.20">
    <property type="match status" value="1"/>
</dbReference>
<dbReference type="GO" id="GO:0006508">
    <property type="term" value="P:proteolysis"/>
    <property type="evidence" value="ECO:0007669"/>
    <property type="project" value="UniProtKB-KW"/>
</dbReference>
<accession>A0ABV7VF70</accession>